<evidence type="ECO:0000256" key="1">
    <source>
        <dbReference type="ARBA" id="ARBA00022598"/>
    </source>
</evidence>
<dbReference type="EC" id="6.3.4.15" evidence="5"/>
<dbReference type="PROSITE" id="PS51733">
    <property type="entry name" value="BPL_LPL_CATALYTIC"/>
    <property type="match status" value="1"/>
</dbReference>
<evidence type="ECO:0000313" key="8">
    <source>
        <dbReference type="EMBL" id="QIM10504.1"/>
    </source>
</evidence>
<proteinExistence type="predicted"/>
<dbReference type="NCBIfam" id="TIGR00121">
    <property type="entry name" value="birA_ligase"/>
    <property type="match status" value="1"/>
</dbReference>
<dbReference type="SUPFAM" id="SSF50037">
    <property type="entry name" value="C-terminal domain of transcriptional repressors"/>
    <property type="match status" value="1"/>
</dbReference>
<evidence type="ECO:0000256" key="6">
    <source>
        <dbReference type="ARBA" id="ARBA00047846"/>
    </source>
</evidence>
<gene>
    <name evidence="8" type="ORF">PlAlph_3960</name>
</gene>
<organism evidence="8">
    <name type="scientific">uncultured Alphaproteobacteria bacterium</name>
    <dbReference type="NCBI Taxonomy" id="91750"/>
    <lineage>
        <taxon>Bacteria</taxon>
        <taxon>Pseudomonadati</taxon>
        <taxon>Pseudomonadota</taxon>
        <taxon>Alphaproteobacteria</taxon>
        <taxon>environmental samples</taxon>
    </lineage>
</organism>
<keyword evidence="2" id="KW-0547">Nucleotide-binding</keyword>
<dbReference type="AlphaFoldDB" id="A0A6G8F2L1"/>
<keyword evidence="3" id="KW-0067">ATP-binding</keyword>
<evidence type="ECO:0000256" key="4">
    <source>
        <dbReference type="ARBA" id="ARBA00023267"/>
    </source>
</evidence>
<dbReference type="PANTHER" id="PTHR12835">
    <property type="entry name" value="BIOTIN PROTEIN LIGASE"/>
    <property type="match status" value="1"/>
</dbReference>
<dbReference type="CDD" id="cd16442">
    <property type="entry name" value="BPL"/>
    <property type="match status" value="1"/>
</dbReference>
<dbReference type="InterPro" id="IPR045864">
    <property type="entry name" value="aa-tRNA-synth_II/BPL/LPL"/>
</dbReference>
<dbReference type="Gene3D" id="3.30.930.10">
    <property type="entry name" value="Bira Bifunctional Protein, Domain 2"/>
    <property type="match status" value="1"/>
</dbReference>
<dbReference type="Pfam" id="PF02237">
    <property type="entry name" value="BPL_C"/>
    <property type="match status" value="1"/>
</dbReference>
<dbReference type="SUPFAM" id="SSF55681">
    <property type="entry name" value="Class II aaRS and biotin synthetases"/>
    <property type="match status" value="1"/>
</dbReference>
<protein>
    <recommendedName>
        <fullName evidence="5">biotin--[biotin carboxyl-carrier protein] ligase</fullName>
        <ecNumber evidence="5">6.3.4.15</ecNumber>
    </recommendedName>
</protein>
<evidence type="ECO:0000256" key="3">
    <source>
        <dbReference type="ARBA" id="ARBA00022840"/>
    </source>
</evidence>
<accession>A0A6G8F2L1</accession>
<dbReference type="GO" id="GO:0004077">
    <property type="term" value="F:biotin--[biotin carboxyl-carrier protein] ligase activity"/>
    <property type="evidence" value="ECO:0007669"/>
    <property type="project" value="UniProtKB-EC"/>
</dbReference>
<evidence type="ECO:0000259" key="7">
    <source>
        <dbReference type="PROSITE" id="PS51733"/>
    </source>
</evidence>
<dbReference type="Gene3D" id="2.30.30.100">
    <property type="match status" value="1"/>
</dbReference>
<sequence length="251" mass="27632">MVESLCLGNWQWFDYTEVESTNDEALRLADTFPEKDKTVITAQHQTKGRGRRGRSWIGQEGNLFMSLLFPWHSAESGALVFIVSLALLQTVKVLKPQADVCLKWPNDVLLNGRKISGILLEAAAAGTMVVGIGVNVKASPENKEILYAVTSLREAGIDCDRIGFLQFFLAEFDKICTIYESVGMPKIAELWKKHAKGIGSPIVVRLPKSEEKGIFKGIDGNGMLLLATPSGDIKTIGAGDVFFDKDEKKEE</sequence>
<evidence type="ECO:0000256" key="2">
    <source>
        <dbReference type="ARBA" id="ARBA00022741"/>
    </source>
</evidence>
<feature type="domain" description="BPL/LPL catalytic" evidence="7">
    <location>
        <begin position="1"/>
        <end position="180"/>
    </location>
</feature>
<name>A0A6G8F2L1_9PROT</name>
<reference evidence="8" key="1">
    <citation type="journal article" date="2020" name="J. ISSAAS">
        <title>Lactobacilli and other gastrointestinal microbiota of Peromyscus leucopus, reservoir host for agents of Lyme disease and other zoonoses in North America.</title>
        <authorList>
            <person name="Milovic A."/>
            <person name="Bassam K."/>
            <person name="Shao H."/>
            <person name="Chatzistamou I."/>
            <person name="Tufts D.M."/>
            <person name="Diuk-Wasser M."/>
            <person name="Barbour A.G."/>
        </authorList>
    </citation>
    <scope>NUCLEOTIDE SEQUENCE</scope>
    <source>
        <strain evidence="8">LL90</strain>
    </source>
</reference>
<comment type="catalytic activity">
    <reaction evidence="6">
        <text>biotin + L-lysyl-[protein] + ATP = N(6)-biotinyl-L-lysyl-[protein] + AMP + diphosphate + H(+)</text>
        <dbReference type="Rhea" id="RHEA:11756"/>
        <dbReference type="Rhea" id="RHEA-COMP:9752"/>
        <dbReference type="Rhea" id="RHEA-COMP:10505"/>
        <dbReference type="ChEBI" id="CHEBI:15378"/>
        <dbReference type="ChEBI" id="CHEBI:29969"/>
        <dbReference type="ChEBI" id="CHEBI:30616"/>
        <dbReference type="ChEBI" id="CHEBI:33019"/>
        <dbReference type="ChEBI" id="CHEBI:57586"/>
        <dbReference type="ChEBI" id="CHEBI:83144"/>
        <dbReference type="ChEBI" id="CHEBI:456215"/>
        <dbReference type="EC" id="6.3.4.15"/>
    </reaction>
</comment>
<evidence type="ECO:0000256" key="5">
    <source>
        <dbReference type="ARBA" id="ARBA00024227"/>
    </source>
</evidence>
<dbReference type="GO" id="GO:0005737">
    <property type="term" value="C:cytoplasm"/>
    <property type="evidence" value="ECO:0007669"/>
    <property type="project" value="TreeGrafter"/>
</dbReference>
<dbReference type="EMBL" id="MN990730">
    <property type="protein sequence ID" value="QIM10504.1"/>
    <property type="molecule type" value="Genomic_DNA"/>
</dbReference>
<dbReference type="InterPro" id="IPR004143">
    <property type="entry name" value="BPL_LPL_catalytic"/>
</dbReference>
<dbReference type="InterPro" id="IPR003142">
    <property type="entry name" value="BPL_C"/>
</dbReference>
<dbReference type="PANTHER" id="PTHR12835:SF5">
    <property type="entry name" value="BIOTIN--PROTEIN LIGASE"/>
    <property type="match status" value="1"/>
</dbReference>
<dbReference type="GO" id="GO:0005524">
    <property type="term" value="F:ATP binding"/>
    <property type="evidence" value="ECO:0007669"/>
    <property type="project" value="UniProtKB-KW"/>
</dbReference>
<keyword evidence="1 8" id="KW-0436">Ligase</keyword>
<dbReference type="InterPro" id="IPR008988">
    <property type="entry name" value="Transcriptional_repressor_C"/>
</dbReference>
<dbReference type="InterPro" id="IPR004408">
    <property type="entry name" value="Biotin_CoA_COase_ligase"/>
</dbReference>
<dbReference type="Pfam" id="PF03099">
    <property type="entry name" value="BPL_LplA_LipB"/>
    <property type="match status" value="1"/>
</dbReference>
<keyword evidence="4" id="KW-0092">Biotin</keyword>